<dbReference type="InterPro" id="IPR008936">
    <property type="entry name" value="Rho_GTPase_activation_prot"/>
</dbReference>
<dbReference type="GO" id="GO:0005737">
    <property type="term" value="C:cytoplasm"/>
    <property type="evidence" value="ECO:0007669"/>
    <property type="project" value="TreeGrafter"/>
</dbReference>
<dbReference type="CDD" id="cd00173">
    <property type="entry name" value="SH2"/>
    <property type="match status" value="2"/>
</dbReference>
<evidence type="ECO:0000256" key="2">
    <source>
        <dbReference type="ARBA" id="ARBA00022999"/>
    </source>
</evidence>
<feature type="compositionally biased region" description="Low complexity" evidence="5">
    <location>
        <begin position="1"/>
        <end position="16"/>
    </location>
</feature>
<evidence type="ECO:0000259" key="6">
    <source>
        <dbReference type="PROSITE" id="PS50001"/>
    </source>
</evidence>
<evidence type="ECO:0000256" key="1">
    <source>
        <dbReference type="ARBA" id="ARBA00022443"/>
    </source>
</evidence>
<evidence type="ECO:0000313" key="8">
    <source>
        <dbReference type="EMBL" id="CAB3407300.1"/>
    </source>
</evidence>
<dbReference type="SMART" id="SM00326">
    <property type="entry name" value="SH3"/>
    <property type="match status" value="1"/>
</dbReference>
<dbReference type="InterPro" id="IPR000980">
    <property type="entry name" value="SH2"/>
</dbReference>
<comment type="caution">
    <text evidence="8">The sequence shown here is derived from an EMBL/GenBank/DDBJ whole genome shotgun (WGS) entry which is preliminary data.</text>
</comment>
<evidence type="ECO:0000259" key="7">
    <source>
        <dbReference type="PROSITE" id="PS50002"/>
    </source>
</evidence>
<dbReference type="Pfam" id="PF00017">
    <property type="entry name" value="SH2"/>
    <property type="match status" value="1"/>
</dbReference>
<evidence type="ECO:0000256" key="5">
    <source>
        <dbReference type="SAM" id="MobiDB-lite"/>
    </source>
</evidence>
<feature type="domain" description="SH2" evidence="6">
    <location>
        <begin position="162"/>
        <end position="282"/>
    </location>
</feature>
<dbReference type="GO" id="GO:0016477">
    <property type="term" value="P:cell migration"/>
    <property type="evidence" value="ECO:0007669"/>
    <property type="project" value="TreeGrafter"/>
</dbReference>
<dbReference type="SUPFAM" id="SSF50044">
    <property type="entry name" value="SH3-domain"/>
    <property type="match status" value="1"/>
</dbReference>
<proteinExistence type="predicted"/>
<dbReference type="CDD" id="cd00174">
    <property type="entry name" value="SH3"/>
    <property type="match status" value="1"/>
</dbReference>
<dbReference type="PANTHER" id="PTHR19969">
    <property type="entry name" value="SH2-SH3 ADAPTOR PROTEIN-RELATED"/>
    <property type="match status" value="1"/>
</dbReference>
<dbReference type="InterPro" id="IPR036860">
    <property type="entry name" value="SH2_dom_sf"/>
</dbReference>
<keyword evidence="2 3" id="KW-0727">SH2 domain</keyword>
<dbReference type="GO" id="GO:0030971">
    <property type="term" value="F:receptor tyrosine kinase binding"/>
    <property type="evidence" value="ECO:0007669"/>
    <property type="project" value="TreeGrafter"/>
</dbReference>
<gene>
    <name evidence="8" type="ORF">CBOVIS_LOCUS9250</name>
</gene>
<evidence type="ECO:0000256" key="3">
    <source>
        <dbReference type="PROSITE-ProRule" id="PRU00191"/>
    </source>
</evidence>
<dbReference type="SMART" id="SM00252">
    <property type="entry name" value="SH2"/>
    <property type="match status" value="2"/>
</dbReference>
<reference evidence="8 9" key="1">
    <citation type="submission" date="2020-04" db="EMBL/GenBank/DDBJ databases">
        <authorList>
            <person name="Laetsch R D."/>
            <person name="Stevens L."/>
            <person name="Kumar S."/>
            <person name="Blaxter L. M."/>
        </authorList>
    </citation>
    <scope>NUCLEOTIDE SEQUENCE [LARGE SCALE GENOMIC DNA]</scope>
</reference>
<dbReference type="SUPFAM" id="SSF55550">
    <property type="entry name" value="SH2 domain"/>
    <property type="match status" value="2"/>
</dbReference>
<keyword evidence="1 4" id="KW-0728">SH3 domain</keyword>
<feature type="domain" description="SH3" evidence="7">
    <location>
        <begin position="125"/>
        <end position="186"/>
    </location>
</feature>
<name>A0A8S1F8P5_9PELO</name>
<dbReference type="Pfam" id="PF07653">
    <property type="entry name" value="SH3_2"/>
    <property type="match status" value="1"/>
</dbReference>
<dbReference type="Gene3D" id="2.30.30.40">
    <property type="entry name" value="SH3 Domains"/>
    <property type="match status" value="1"/>
</dbReference>
<dbReference type="InterPro" id="IPR001452">
    <property type="entry name" value="SH3_domain"/>
</dbReference>
<feature type="domain" description="SH2" evidence="6">
    <location>
        <begin position="35"/>
        <end position="108"/>
    </location>
</feature>
<sequence>MHSSENSTPNSSSDSPCYYKTQISSPSEPHVNGPWYHGELDEADATQLLQAAPTGTFLVRKRGHYRFYLSFVDKDKRVKHSPIRQINSSYFLDGLKFESLLEIIENFELAKYPLRRMENESCADYLEIKYVCIRSYEPGDVEYMSADRGDIVSVYETDDDDWLMGRNETTGAVGLIPVENLEPLVLEVEDMNELPYFYDTILTDAIHLNPIGSFLLRKSSKGTDTYALLVKTQYDLVEKFLIVGSPSRGFSVAGRQFPTIGHVLNRYCDRAISGGVRLTHAVCIEKPENASNDELMTMSQQFDDRSRKRADREDAYSENVESVTNLMASTSAMRKSREDKHWKECYLTLSDLSIGASHLSIFDSAGSKRRQCIDLSSSTILWLDESVFAADGCVYISPSFPHQPSVYLCFRPFSNFLHWIKMLRQRSIFQDSPPPISQLSMSYTEFTTQMSILFVDIEKYRSDALKSDNLYSVNVLLNGTKICASPSFAPAANRSTNEMPVVVIDSRFVLPCIPVCHNGLQLSMLAHSPTGKRGRPCGVSPLISLPEGENSVAINHVPQSDVGFTFRVLRQRFPVLSIERYAPLIDEMRGNPSELFRWPAHVLPQQHKLFLYTCISYLFSIDSSNMAGVFRKIIADVLSASTPEDVFRKDSLATGIVTQTLRQSFNTPLYEFLHENSTFLQAVKNSNGGANMESVVEILVDFVDEKLVTLPVASKVLAIAAACAQHRFESEPHLVKRTLSALLVLRVLNPVIFSSLSGSVGSQLAKAVQSCAKASASLTSDANITTAACTMRRMFDRVIANADDQMIETSGQSAEAHTEWLACISHLIGFSLTLKPSGAASASAADVGDHHVSMPLPLFELIRLHQ</sequence>
<organism evidence="8 9">
    <name type="scientific">Caenorhabditis bovis</name>
    <dbReference type="NCBI Taxonomy" id="2654633"/>
    <lineage>
        <taxon>Eukaryota</taxon>
        <taxon>Metazoa</taxon>
        <taxon>Ecdysozoa</taxon>
        <taxon>Nematoda</taxon>
        <taxon>Chromadorea</taxon>
        <taxon>Rhabditida</taxon>
        <taxon>Rhabditina</taxon>
        <taxon>Rhabditomorpha</taxon>
        <taxon>Rhabditoidea</taxon>
        <taxon>Rhabditidae</taxon>
        <taxon>Peloderinae</taxon>
        <taxon>Caenorhabditis</taxon>
    </lineage>
</organism>
<dbReference type="PROSITE" id="PS50001">
    <property type="entry name" value="SH2"/>
    <property type="match status" value="2"/>
</dbReference>
<dbReference type="InterPro" id="IPR051184">
    <property type="entry name" value="Tyrosine-phos_adapter"/>
</dbReference>
<dbReference type="AlphaFoldDB" id="A0A8S1F8P5"/>
<dbReference type="SUPFAM" id="SSF48350">
    <property type="entry name" value="GTPase activation domain, GAP"/>
    <property type="match status" value="1"/>
</dbReference>
<evidence type="ECO:0000313" key="9">
    <source>
        <dbReference type="Proteomes" id="UP000494206"/>
    </source>
</evidence>
<protein>
    <submittedName>
        <fullName evidence="8">Uncharacterized protein</fullName>
    </submittedName>
</protein>
<dbReference type="Gene3D" id="3.30.505.10">
    <property type="entry name" value="SH2 domain"/>
    <property type="match status" value="2"/>
</dbReference>
<dbReference type="PROSITE" id="PS50002">
    <property type="entry name" value="SH3"/>
    <property type="match status" value="1"/>
</dbReference>
<dbReference type="PANTHER" id="PTHR19969:SF5">
    <property type="entry name" value="CRK-LIKE PROTEIN"/>
    <property type="match status" value="1"/>
</dbReference>
<dbReference type="GO" id="GO:0035591">
    <property type="term" value="F:signaling adaptor activity"/>
    <property type="evidence" value="ECO:0007669"/>
    <property type="project" value="TreeGrafter"/>
</dbReference>
<dbReference type="OrthoDB" id="1562946at2759"/>
<accession>A0A8S1F8P5</accession>
<feature type="region of interest" description="Disordered" evidence="5">
    <location>
        <begin position="1"/>
        <end position="26"/>
    </location>
</feature>
<evidence type="ECO:0000256" key="4">
    <source>
        <dbReference type="PROSITE-ProRule" id="PRU00192"/>
    </source>
</evidence>
<dbReference type="GO" id="GO:0007167">
    <property type="term" value="P:enzyme-linked receptor protein signaling pathway"/>
    <property type="evidence" value="ECO:0007669"/>
    <property type="project" value="TreeGrafter"/>
</dbReference>
<keyword evidence="9" id="KW-1185">Reference proteome</keyword>
<dbReference type="Proteomes" id="UP000494206">
    <property type="component" value="Unassembled WGS sequence"/>
</dbReference>
<dbReference type="EMBL" id="CADEPM010000006">
    <property type="protein sequence ID" value="CAB3407300.1"/>
    <property type="molecule type" value="Genomic_DNA"/>
</dbReference>
<dbReference type="CDD" id="cd04519">
    <property type="entry name" value="RasGAP"/>
    <property type="match status" value="1"/>
</dbReference>
<dbReference type="InterPro" id="IPR036028">
    <property type="entry name" value="SH3-like_dom_sf"/>
</dbReference>